<dbReference type="SUPFAM" id="SSF51419">
    <property type="entry name" value="PLP-binding barrel"/>
    <property type="match status" value="1"/>
</dbReference>
<dbReference type="PANTHER" id="PTHR28004:SF2">
    <property type="entry name" value="D-SERINE DEHYDRATASE"/>
    <property type="match status" value="1"/>
</dbReference>
<evidence type="ECO:0000313" key="3">
    <source>
        <dbReference type="Proteomes" id="UP001161389"/>
    </source>
</evidence>
<evidence type="ECO:0000259" key="1">
    <source>
        <dbReference type="Pfam" id="PF01168"/>
    </source>
</evidence>
<dbReference type="InterPro" id="IPR001608">
    <property type="entry name" value="Ala_racemase_N"/>
</dbReference>
<gene>
    <name evidence="2" type="ORF">GCM10007876_35630</name>
</gene>
<accession>A0AA37SCU6</accession>
<dbReference type="AlphaFoldDB" id="A0AA37SCU6"/>
<dbReference type="Gene3D" id="3.20.20.10">
    <property type="entry name" value="Alanine racemase"/>
    <property type="match status" value="1"/>
</dbReference>
<dbReference type="RefSeq" id="WP_284383322.1">
    <property type="nucleotide sequence ID" value="NZ_BSNM01000016.1"/>
</dbReference>
<comment type="caution">
    <text evidence="2">The sequence shown here is derived from an EMBL/GenBank/DDBJ whole genome shotgun (WGS) entry which is preliminary data.</text>
</comment>
<name>A0AA37SCU6_9GAMM</name>
<dbReference type="EMBL" id="BSNM01000016">
    <property type="protein sequence ID" value="GLQ33084.1"/>
    <property type="molecule type" value="Genomic_DNA"/>
</dbReference>
<evidence type="ECO:0000313" key="2">
    <source>
        <dbReference type="EMBL" id="GLQ33084.1"/>
    </source>
</evidence>
<dbReference type="InterPro" id="IPR051466">
    <property type="entry name" value="D-amino_acid_metab_enzyme"/>
</dbReference>
<reference evidence="2" key="1">
    <citation type="journal article" date="2014" name="Int. J. Syst. Evol. Microbiol.">
        <title>Complete genome sequence of Corynebacterium casei LMG S-19264T (=DSM 44701T), isolated from a smear-ripened cheese.</title>
        <authorList>
            <consortium name="US DOE Joint Genome Institute (JGI-PGF)"/>
            <person name="Walter F."/>
            <person name="Albersmeier A."/>
            <person name="Kalinowski J."/>
            <person name="Ruckert C."/>
        </authorList>
    </citation>
    <scope>NUCLEOTIDE SEQUENCE</scope>
    <source>
        <strain evidence="2">NBRC 110071</strain>
    </source>
</reference>
<dbReference type="InterPro" id="IPR029066">
    <property type="entry name" value="PLP-binding_barrel"/>
</dbReference>
<dbReference type="GO" id="GO:0036088">
    <property type="term" value="P:D-serine catabolic process"/>
    <property type="evidence" value="ECO:0007669"/>
    <property type="project" value="TreeGrafter"/>
</dbReference>
<organism evidence="2 3">
    <name type="scientific">Litoribrevibacter albus</name>
    <dbReference type="NCBI Taxonomy" id="1473156"/>
    <lineage>
        <taxon>Bacteria</taxon>
        <taxon>Pseudomonadati</taxon>
        <taxon>Pseudomonadota</taxon>
        <taxon>Gammaproteobacteria</taxon>
        <taxon>Oceanospirillales</taxon>
        <taxon>Oceanospirillaceae</taxon>
        <taxon>Litoribrevibacter</taxon>
    </lineage>
</organism>
<sequence>MHQPERSQDTPYFHQLNRLLTQHGEGTPHLIVDLDRLDANLATLCHSVSRDTALRLVAKSLPCIGLLSYLSERLGSQSFMTFHLPFLMQLIEHFPDSNLLLGKPLPARAVQRAYERMHQHTNAFSPEEQLHWLVDTPARLNQYLTIAQKFGTRIAVTIEIDIGLHRGGVTDQTTLDVMLTTIRNHPKFLRFTGFMGYDAHVGKLPRVVESTQASYQRSQHQYQTYINYTRSYFPELWADNLILNGAGSPTIELHKNSSVCNDLSVGSALVKPSHFDLPLLTDYQPASFIASPIIKQWSGMNLPGPEWISRLLQRLHPKHQQTFFIYGGLWRADLIDARLRHNSLYGESANQAILNGTSQLTLAPDDHIFWRPQESEAVFLQFGDVLAVRNGVLEARWPVLKH</sequence>
<dbReference type="Pfam" id="PF01168">
    <property type="entry name" value="Ala_racemase_N"/>
    <property type="match status" value="1"/>
</dbReference>
<dbReference type="PANTHER" id="PTHR28004">
    <property type="entry name" value="ZGC:162816-RELATED"/>
    <property type="match status" value="1"/>
</dbReference>
<dbReference type="GO" id="GO:0008721">
    <property type="term" value="F:D-serine ammonia-lyase activity"/>
    <property type="evidence" value="ECO:0007669"/>
    <property type="project" value="TreeGrafter"/>
</dbReference>
<dbReference type="Proteomes" id="UP001161389">
    <property type="component" value="Unassembled WGS sequence"/>
</dbReference>
<feature type="domain" description="Alanine racemase N-terminal" evidence="1">
    <location>
        <begin position="32"/>
        <end position="270"/>
    </location>
</feature>
<keyword evidence="3" id="KW-1185">Reference proteome</keyword>
<protein>
    <recommendedName>
        <fullName evidence="1">Alanine racemase N-terminal domain-containing protein</fullName>
    </recommendedName>
</protein>
<reference evidence="2" key="2">
    <citation type="submission" date="2023-01" db="EMBL/GenBank/DDBJ databases">
        <title>Draft genome sequence of Litoribrevibacter albus strain NBRC 110071.</title>
        <authorList>
            <person name="Sun Q."/>
            <person name="Mori K."/>
        </authorList>
    </citation>
    <scope>NUCLEOTIDE SEQUENCE</scope>
    <source>
        <strain evidence="2">NBRC 110071</strain>
    </source>
</reference>
<proteinExistence type="predicted"/>